<evidence type="ECO:0000313" key="2">
    <source>
        <dbReference type="EMBL" id="EDK12890.1"/>
    </source>
</evidence>
<evidence type="ECO:0000259" key="1">
    <source>
        <dbReference type="Pfam" id="PF04324"/>
    </source>
</evidence>
<dbReference type="EMBL" id="AAZJ01000021">
    <property type="protein sequence ID" value="EDK12890.1"/>
    <property type="molecule type" value="Genomic_DNA"/>
</dbReference>
<sequence length="112" mass="12742">MLEKERLDRSIVCECEAVTAEEVRYAVDELDVNNLVDLRRRSRVGMGTCQAELCACRAAGLMNRFEVATPRQSTTQLSAFMEERWRGIEPIAWGKLFAKPNLPLGCMVAYWV</sequence>
<dbReference type="FunFam" id="1.10.10.1100:FF:000003">
    <property type="entry name" value="Glycerol-3-phosphate dehydrogenase"/>
    <property type="match status" value="1"/>
</dbReference>
<accession>A4P128</accession>
<protein>
    <submittedName>
        <fullName evidence="2">sn-glycerol-3-phosphate dehydrogenase subunit A</fullName>
        <ecNumber evidence="2">1.1.5.3</ecNumber>
    </submittedName>
</protein>
<dbReference type="InterPro" id="IPR007419">
    <property type="entry name" value="BFD-like_2Fe2S-bd_dom"/>
</dbReference>
<dbReference type="InterPro" id="IPR041854">
    <property type="entry name" value="BFD-like_2Fe2S-bd_dom_sf"/>
</dbReference>
<dbReference type="EC" id="1.1.5.3" evidence="2"/>
<feature type="domain" description="BFD-like [2Fe-2S]-binding" evidence="1">
    <location>
        <begin position="11"/>
        <end position="60"/>
    </location>
</feature>
<dbReference type="Gene3D" id="1.10.10.1100">
    <property type="entry name" value="BFD-like [2Fe-2S]-binding domain"/>
    <property type="match status" value="1"/>
</dbReference>
<dbReference type="Pfam" id="PF04324">
    <property type="entry name" value="Fer2_BFD"/>
    <property type="match status" value="1"/>
</dbReference>
<evidence type="ECO:0000313" key="3">
    <source>
        <dbReference type="Proteomes" id="UP000005596"/>
    </source>
</evidence>
<proteinExistence type="predicted"/>
<organism evidence="2 3">
    <name type="scientific">Haemophilus influenzae 22.4-21</name>
    <dbReference type="NCBI Taxonomy" id="375063"/>
    <lineage>
        <taxon>Bacteria</taxon>
        <taxon>Pseudomonadati</taxon>
        <taxon>Pseudomonadota</taxon>
        <taxon>Gammaproteobacteria</taxon>
        <taxon>Pasteurellales</taxon>
        <taxon>Pasteurellaceae</taxon>
        <taxon>Haemophilus</taxon>
    </lineage>
</organism>
<dbReference type="AlphaFoldDB" id="A4P128"/>
<name>A4P128_HAEIF</name>
<reference evidence="2 3" key="1">
    <citation type="journal article" date="2007" name="Genome Biol.">
        <title>Characterization and modeling of the Haemophilus influenzae core and supragenomes based on the complete genomic sequences of Rd and 12 clinical nontypeable strains.</title>
        <authorList>
            <person name="Hogg J.S."/>
            <person name="Hu F.Z."/>
            <person name="Janto B."/>
            <person name="Boissy R."/>
            <person name="Hayes J."/>
            <person name="Keefe R."/>
            <person name="Post J.C."/>
            <person name="Ehrlich G.D."/>
        </authorList>
    </citation>
    <scope>NUCLEOTIDE SEQUENCE [LARGE SCALE GENOMIC DNA]</scope>
    <source>
        <strain evidence="2 3">22.4-21</strain>
    </source>
</reference>
<gene>
    <name evidence="2" type="primary">glpA</name>
    <name evidence="2" type="ORF">CGSHiR3021_02925</name>
</gene>
<dbReference type="Proteomes" id="UP000005596">
    <property type="component" value="Unassembled WGS sequence"/>
</dbReference>
<dbReference type="GO" id="GO:0004368">
    <property type="term" value="F:glycerol-3-phosphate dehydrogenase (quinone) activity"/>
    <property type="evidence" value="ECO:0007669"/>
    <property type="project" value="UniProtKB-EC"/>
</dbReference>
<dbReference type="CDD" id="cd19946">
    <property type="entry name" value="GlpA-like_Fer2_BFD-like"/>
    <property type="match status" value="1"/>
</dbReference>
<keyword evidence="2" id="KW-0560">Oxidoreductase</keyword>